<reference evidence="2" key="1">
    <citation type="submission" date="2020-07" db="EMBL/GenBank/DDBJ databases">
        <title>The High-quality genome of the commercially important snow crab, Chionoecetes opilio.</title>
        <authorList>
            <person name="Jeong J.-H."/>
            <person name="Ryu S."/>
        </authorList>
    </citation>
    <scope>NUCLEOTIDE SEQUENCE</scope>
    <source>
        <strain evidence="2">MADBK_172401_WGS</strain>
        <tissue evidence="2">Digestive gland</tissue>
    </source>
</reference>
<keyword evidence="1" id="KW-0732">Signal</keyword>
<dbReference type="Proteomes" id="UP000770661">
    <property type="component" value="Unassembled WGS sequence"/>
</dbReference>
<name>A0A8J4XR70_CHIOP</name>
<organism evidence="2 3">
    <name type="scientific">Chionoecetes opilio</name>
    <name type="common">Atlantic snow crab</name>
    <name type="synonym">Cancer opilio</name>
    <dbReference type="NCBI Taxonomy" id="41210"/>
    <lineage>
        <taxon>Eukaryota</taxon>
        <taxon>Metazoa</taxon>
        <taxon>Ecdysozoa</taxon>
        <taxon>Arthropoda</taxon>
        <taxon>Crustacea</taxon>
        <taxon>Multicrustacea</taxon>
        <taxon>Malacostraca</taxon>
        <taxon>Eumalacostraca</taxon>
        <taxon>Eucarida</taxon>
        <taxon>Decapoda</taxon>
        <taxon>Pleocyemata</taxon>
        <taxon>Brachyura</taxon>
        <taxon>Eubrachyura</taxon>
        <taxon>Majoidea</taxon>
        <taxon>Majidae</taxon>
        <taxon>Chionoecetes</taxon>
    </lineage>
</organism>
<evidence type="ECO:0000313" key="3">
    <source>
        <dbReference type="Proteomes" id="UP000770661"/>
    </source>
</evidence>
<dbReference type="AlphaFoldDB" id="A0A8J4XR70"/>
<accession>A0A8J4XR70</accession>
<gene>
    <name evidence="2" type="ORF">GWK47_018961</name>
</gene>
<sequence>MEAVLSVIFVYVCVCVHAVKSQAEYDTYNLDSFKLCEHKDSGSIYIRPWKAAILTFGNPPGSELPPPGRDIHDCTVTIKTQENFGMAAVIENMSIAATLNKMTHAWECDGDHLKVEHQELVFSLCQISTFGTSTISKILSLLPGDYLRSKKTQELCGVRKGKPR</sequence>
<feature type="signal peptide" evidence="1">
    <location>
        <begin position="1"/>
        <end position="18"/>
    </location>
</feature>
<dbReference type="EMBL" id="JACEEZ010022635">
    <property type="protein sequence ID" value="KAG0712225.1"/>
    <property type="molecule type" value="Genomic_DNA"/>
</dbReference>
<evidence type="ECO:0000256" key="1">
    <source>
        <dbReference type="SAM" id="SignalP"/>
    </source>
</evidence>
<proteinExistence type="predicted"/>
<comment type="caution">
    <text evidence="2">The sequence shown here is derived from an EMBL/GenBank/DDBJ whole genome shotgun (WGS) entry which is preliminary data.</text>
</comment>
<keyword evidence="3" id="KW-1185">Reference proteome</keyword>
<protein>
    <submittedName>
        <fullName evidence="2">Uncharacterized protein</fullName>
    </submittedName>
</protein>
<evidence type="ECO:0000313" key="2">
    <source>
        <dbReference type="EMBL" id="KAG0712225.1"/>
    </source>
</evidence>
<feature type="chain" id="PRO_5035267174" evidence="1">
    <location>
        <begin position="19"/>
        <end position="164"/>
    </location>
</feature>